<keyword evidence="1" id="KW-0175">Coiled coil</keyword>
<accession>A0AAN7VW63</accession>
<proteinExistence type="predicted"/>
<evidence type="ECO:0000313" key="4">
    <source>
        <dbReference type="Proteomes" id="UP001310594"/>
    </source>
</evidence>
<evidence type="ECO:0000256" key="1">
    <source>
        <dbReference type="SAM" id="Coils"/>
    </source>
</evidence>
<keyword evidence="2" id="KW-0472">Membrane</keyword>
<evidence type="ECO:0000256" key="2">
    <source>
        <dbReference type="SAM" id="Phobius"/>
    </source>
</evidence>
<sequence length="94" mass="10074">MAASANPLRTYVITGAVAAITATGAWYGAGLKAQQEYKQEVKAVMEAPLADRIEQMEMTKARLIAQRSELQAKVDRLARRDAGAANPTPSSRLG</sequence>
<reference evidence="3" key="1">
    <citation type="submission" date="2023-08" db="EMBL/GenBank/DDBJ databases">
        <title>Black Yeasts Isolated from many extreme environments.</title>
        <authorList>
            <person name="Coleine C."/>
            <person name="Stajich J.E."/>
            <person name="Selbmann L."/>
        </authorList>
    </citation>
    <scope>NUCLEOTIDE SEQUENCE</scope>
    <source>
        <strain evidence="3">CCFEE 5810</strain>
    </source>
</reference>
<evidence type="ECO:0000313" key="3">
    <source>
        <dbReference type="EMBL" id="KAK5705286.1"/>
    </source>
</evidence>
<name>A0AAN7VW63_9PEZI</name>
<organism evidence="3 4">
    <name type="scientific">Elasticomyces elasticus</name>
    <dbReference type="NCBI Taxonomy" id="574655"/>
    <lineage>
        <taxon>Eukaryota</taxon>
        <taxon>Fungi</taxon>
        <taxon>Dikarya</taxon>
        <taxon>Ascomycota</taxon>
        <taxon>Pezizomycotina</taxon>
        <taxon>Dothideomycetes</taxon>
        <taxon>Dothideomycetidae</taxon>
        <taxon>Mycosphaerellales</taxon>
        <taxon>Teratosphaeriaceae</taxon>
        <taxon>Elasticomyces</taxon>
    </lineage>
</organism>
<comment type="caution">
    <text evidence="3">The sequence shown here is derived from an EMBL/GenBank/DDBJ whole genome shotgun (WGS) entry which is preliminary data.</text>
</comment>
<gene>
    <name evidence="3" type="ORF">LTR97_002404</name>
</gene>
<feature type="coiled-coil region" evidence="1">
    <location>
        <begin position="53"/>
        <end position="80"/>
    </location>
</feature>
<keyword evidence="2" id="KW-0812">Transmembrane</keyword>
<dbReference type="Proteomes" id="UP001310594">
    <property type="component" value="Unassembled WGS sequence"/>
</dbReference>
<dbReference type="EMBL" id="JAVRQU010000003">
    <property type="protein sequence ID" value="KAK5705286.1"/>
    <property type="molecule type" value="Genomic_DNA"/>
</dbReference>
<protein>
    <submittedName>
        <fullName evidence="3">Uncharacterized protein</fullName>
    </submittedName>
</protein>
<feature type="transmembrane region" description="Helical" evidence="2">
    <location>
        <begin position="12"/>
        <end position="29"/>
    </location>
</feature>
<keyword evidence="2" id="KW-1133">Transmembrane helix</keyword>
<dbReference type="AlphaFoldDB" id="A0AAN7VW63"/>